<proteinExistence type="predicted"/>
<organism evidence="1 2">
    <name type="scientific">Absidia repens</name>
    <dbReference type="NCBI Taxonomy" id="90262"/>
    <lineage>
        <taxon>Eukaryota</taxon>
        <taxon>Fungi</taxon>
        <taxon>Fungi incertae sedis</taxon>
        <taxon>Mucoromycota</taxon>
        <taxon>Mucoromycotina</taxon>
        <taxon>Mucoromycetes</taxon>
        <taxon>Mucorales</taxon>
        <taxon>Cunninghamellaceae</taxon>
        <taxon>Absidia</taxon>
    </lineage>
</organism>
<dbReference type="AlphaFoldDB" id="A0A1X2I079"/>
<sequence length="148" mass="15852">MFWRTAVAVHAYVQATSTGVSTILSVRGAITLFMYQRLLFLTFIVLGFVSSSAGQAAHGCDLQVPCTGKAASYCPTMCSNVKRLGYPNLYLCGKKVVPEGCTILGKESFNTCTGITKAACVDTLLKVEPGYLCTCLAGKSKCYQCKGY</sequence>
<dbReference type="EMBL" id="MCGE01000039">
    <property type="protein sequence ID" value="ORZ06403.1"/>
    <property type="molecule type" value="Genomic_DNA"/>
</dbReference>
<reference evidence="1 2" key="1">
    <citation type="submission" date="2016-07" db="EMBL/GenBank/DDBJ databases">
        <title>Pervasive Adenine N6-methylation of Active Genes in Fungi.</title>
        <authorList>
            <consortium name="DOE Joint Genome Institute"/>
            <person name="Mondo S.J."/>
            <person name="Dannebaum R.O."/>
            <person name="Kuo R.C."/>
            <person name="Labutti K."/>
            <person name="Haridas S."/>
            <person name="Kuo A."/>
            <person name="Salamov A."/>
            <person name="Ahrendt S.R."/>
            <person name="Lipzen A."/>
            <person name="Sullivan W."/>
            <person name="Andreopoulos W.B."/>
            <person name="Clum A."/>
            <person name="Lindquist E."/>
            <person name="Daum C."/>
            <person name="Ramamoorthy G.K."/>
            <person name="Gryganskyi A."/>
            <person name="Culley D."/>
            <person name="Magnuson J.K."/>
            <person name="James T.Y."/>
            <person name="O'Malley M.A."/>
            <person name="Stajich J.E."/>
            <person name="Spatafora J.W."/>
            <person name="Visel A."/>
            <person name="Grigoriev I.V."/>
        </authorList>
    </citation>
    <scope>NUCLEOTIDE SEQUENCE [LARGE SCALE GENOMIC DNA]</scope>
    <source>
        <strain evidence="1 2">NRRL 1336</strain>
    </source>
</reference>
<name>A0A1X2I079_9FUNG</name>
<evidence type="ECO:0000313" key="2">
    <source>
        <dbReference type="Proteomes" id="UP000193560"/>
    </source>
</evidence>
<comment type="caution">
    <text evidence="1">The sequence shown here is derived from an EMBL/GenBank/DDBJ whole genome shotgun (WGS) entry which is preliminary data.</text>
</comment>
<dbReference type="Proteomes" id="UP000193560">
    <property type="component" value="Unassembled WGS sequence"/>
</dbReference>
<gene>
    <name evidence="1" type="ORF">BCR42DRAFT_397710</name>
</gene>
<evidence type="ECO:0000313" key="1">
    <source>
        <dbReference type="EMBL" id="ORZ06403.1"/>
    </source>
</evidence>
<keyword evidence="2" id="KW-1185">Reference proteome</keyword>
<accession>A0A1X2I079</accession>
<protein>
    <submittedName>
        <fullName evidence="1">Uncharacterized protein</fullName>
    </submittedName>
</protein>